<dbReference type="EMBL" id="BAAAZE010000012">
    <property type="protein sequence ID" value="GAA4029004.1"/>
    <property type="molecule type" value="Genomic_DNA"/>
</dbReference>
<comment type="caution">
    <text evidence="2">The sequence shown here is derived from an EMBL/GenBank/DDBJ whole genome shotgun (WGS) entry which is preliminary data.</text>
</comment>
<evidence type="ECO:0000313" key="3">
    <source>
        <dbReference type="Proteomes" id="UP001501353"/>
    </source>
</evidence>
<protein>
    <recommendedName>
        <fullName evidence="1">DUF2520 domain-containing protein</fullName>
    </recommendedName>
</protein>
<keyword evidence="3" id="KW-1185">Reference proteome</keyword>
<dbReference type="InterPro" id="IPR008927">
    <property type="entry name" value="6-PGluconate_DH-like_C_sf"/>
</dbReference>
<reference evidence="3" key="1">
    <citation type="journal article" date="2019" name="Int. J. Syst. Evol. Microbiol.">
        <title>The Global Catalogue of Microorganisms (GCM) 10K type strain sequencing project: providing services to taxonomists for standard genome sequencing and annotation.</title>
        <authorList>
            <consortium name="The Broad Institute Genomics Platform"/>
            <consortium name="The Broad Institute Genome Sequencing Center for Infectious Disease"/>
            <person name="Wu L."/>
            <person name="Ma J."/>
        </authorList>
    </citation>
    <scope>NUCLEOTIDE SEQUENCE [LARGE SCALE GENOMIC DNA]</scope>
    <source>
        <strain evidence="3">JCM 16673</strain>
    </source>
</reference>
<dbReference type="PANTHER" id="PTHR40459:SF1">
    <property type="entry name" value="CONSERVED HYPOTHETICAL ALANINE AND LEUCINE RICH PROTEIN"/>
    <property type="match status" value="1"/>
</dbReference>
<accession>A0ABP7TNL1</accession>
<dbReference type="PANTHER" id="PTHR40459">
    <property type="entry name" value="CONSERVED HYPOTHETICAL ALANINE AND LEUCINE RICH PROTEIN"/>
    <property type="match status" value="1"/>
</dbReference>
<dbReference type="InterPro" id="IPR018931">
    <property type="entry name" value="DUF2520"/>
</dbReference>
<feature type="domain" description="DUF2520" evidence="1">
    <location>
        <begin position="8"/>
        <end position="135"/>
    </location>
</feature>
<sequence>MDDFAGTWCGVEGDAAALAVLGPMFEGIGARLVPVNTSSKTLYHAAAVFASNYLVSTLAVAQQAYVAAGIPEDVALELLAPLACETVDNVMRLGPAVALTGPIARGDLATVQRQQLAVEHWDSGYGELYRQLANATTRLAASRKTS</sequence>
<name>A0ABP7TNL1_9BURK</name>
<dbReference type="Gene3D" id="1.10.1040.20">
    <property type="entry name" value="ProC-like, C-terminal domain"/>
    <property type="match status" value="1"/>
</dbReference>
<dbReference type="SUPFAM" id="SSF48179">
    <property type="entry name" value="6-phosphogluconate dehydrogenase C-terminal domain-like"/>
    <property type="match status" value="1"/>
</dbReference>
<organism evidence="2 3">
    <name type="scientific">Actimicrobium antarcticum</name>
    <dbReference type="NCBI Taxonomy" id="1051899"/>
    <lineage>
        <taxon>Bacteria</taxon>
        <taxon>Pseudomonadati</taxon>
        <taxon>Pseudomonadota</taxon>
        <taxon>Betaproteobacteria</taxon>
        <taxon>Burkholderiales</taxon>
        <taxon>Oxalobacteraceae</taxon>
        <taxon>Actimicrobium</taxon>
    </lineage>
</organism>
<dbReference type="Proteomes" id="UP001501353">
    <property type="component" value="Unassembled WGS sequence"/>
</dbReference>
<dbReference type="Pfam" id="PF10728">
    <property type="entry name" value="DUF2520"/>
    <property type="match status" value="1"/>
</dbReference>
<evidence type="ECO:0000259" key="1">
    <source>
        <dbReference type="Pfam" id="PF10728"/>
    </source>
</evidence>
<evidence type="ECO:0000313" key="2">
    <source>
        <dbReference type="EMBL" id="GAA4029004.1"/>
    </source>
</evidence>
<proteinExistence type="predicted"/>
<gene>
    <name evidence="2" type="ORF">GCM10022212_28920</name>
</gene>
<dbReference type="InterPro" id="IPR037108">
    <property type="entry name" value="TM1727-like_C_sf"/>
</dbReference>